<evidence type="ECO:0000256" key="1">
    <source>
        <dbReference type="ARBA" id="ARBA00006759"/>
    </source>
</evidence>
<evidence type="ECO:0000256" key="4">
    <source>
        <dbReference type="ARBA" id="ARBA00022833"/>
    </source>
</evidence>
<comment type="similarity">
    <text evidence="1">Belongs to the metallo-beta-lactamase superfamily. Glyoxalase II family.</text>
</comment>
<dbReference type="InterPro" id="IPR047921">
    <property type="entry name" value="LACTB2-like_MBL-fold"/>
</dbReference>
<dbReference type="GO" id="GO:0016787">
    <property type="term" value="F:hydrolase activity"/>
    <property type="evidence" value="ECO:0007669"/>
    <property type="project" value="UniProtKB-KW"/>
</dbReference>
<dbReference type="CDD" id="cd07722">
    <property type="entry name" value="LACTB2-like_MBL-fold"/>
    <property type="match status" value="1"/>
</dbReference>
<dbReference type="Pfam" id="PF00753">
    <property type="entry name" value="Lactamase_B"/>
    <property type="match status" value="1"/>
</dbReference>
<proteinExistence type="inferred from homology"/>
<evidence type="ECO:0000259" key="5">
    <source>
        <dbReference type="SMART" id="SM00849"/>
    </source>
</evidence>
<keyword evidence="2" id="KW-0479">Metal-binding</keyword>
<keyword evidence="7" id="KW-1185">Reference proteome</keyword>
<dbReference type="InterPro" id="IPR036866">
    <property type="entry name" value="RibonucZ/Hydroxyglut_hydro"/>
</dbReference>
<sequence>MPSFHPRMFMRGINAPPGGLSAINDISRLSPFVTRILGKNPSAFTLQGTNTYLVGAPNAKARVLIDTGDAFSSAAYTPLLLKAMRELNVSNIAAIILTHHHADHVGGVHAVLKALSQKDSSAKQEPVPVFKMKFPGDDATFVDVNDGDILHTDGTLKRNGTTVAQCSVNPNVTLRFLHTPGHTEDHISLLLEEEQSIFTGDCVLGESTPVFSNLPAYMRSLERLCDEFDECKRRRANGTPATLYPSHGKAIDDGAAHVRRYIVHRNQRDEDVLKALDTCPNRKSTPWNLTSLIYQGLPLPVRLGAVGVLLQHIKKLEGEGKVRIHPARGIASYVAPEVVTNAALVEVERL</sequence>
<evidence type="ECO:0000256" key="2">
    <source>
        <dbReference type="ARBA" id="ARBA00022723"/>
    </source>
</evidence>
<accession>A0A830HFL7</accession>
<feature type="domain" description="Metallo-beta-lactamase" evidence="5">
    <location>
        <begin position="48"/>
        <end position="247"/>
    </location>
</feature>
<organism evidence="6 7">
    <name type="scientific">Pycnococcus provasolii</name>
    <dbReference type="NCBI Taxonomy" id="41880"/>
    <lineage>
        <taxon>Eukaryota</taxon>
        <taxon>Viridiplantae</taxon>
        <taxon>Chlorophyta</taxon>
        <taxon>Pseudoscourfieldiophyceae</taxon>
        <taxon>Pseudoscourfieldiales</taxon>
        <taxon>Pycnococcaceae</taxon>
        <taxon>Pycnococcus</taxon>
    </lineage>
</organism>
<dbReference type="FunFam" id="3.60.15.10:FF:000041">
    <property type="entry name" value="Metallo-beta-lactamase domain protein"/>
    <property type="match status" value="1"/>
</dbReference>
<dbReference type="SMART" id="SM00849">
    <property type="entry name" value="Lactamase_B"/>
    <property type="match status" value="1"/>
</dbReference>
<dbReference type="Gene3D" id="1.10.10.10">
    <property type="entry name" value="Winged helix-like DNA-binding domain superfamily/Winged helix DNA-binding domain"/>
    <property type="match status" value="1"/>
</dbReference>
<evidence type="ECO:0000256" key="3">
    <source>
        <dbReference type="ARBA" id="ARBA00022801"/>
    </source>
</evidence>
<dbReference type="Proteomes" id="UP000660262">
    <property type="component" value="Unassembled WGS sequence"/>
</dbReference>
<dbReference type="EMBL" id="BNJQ01000010">
    <property type="protein sequence ID" value="GHP05532.1"/>
    <property type="molecule type" value="Genomic_DNA"/>
</dbReference>
<dbReference type="SUPFAM" id="SSF56281">
    <property type="entry name" value="Metallo-hydrolase/oxidoreductase"/>
    <property type="match status" value="1"/>
</dbReference>
<dbReference type="GO" id="GO:0046872">
    <property type="term" value="F:metal ion binding"/>
    <property type="evidence" value="ECO:0007669"/>
    <property type="project" value="UniProtKB-KW"/>
</dbReference>
<dbReference type="InterPro" id="IPR050662">
    <property type="entry name" value="Sec-metab_biosynth-thioest"/>
</dbReference>
<dbReference type="Gene3D" id="3.60.15.10">
    <property type="entry name" value="Ribonuclease Z/Hydroxyacylglutathione hydrolase-like"/>
    <property type="match status" value="1"/>
</dbReference>
<keyword evidence="3" id="KW-0378">Hydrolase</keyword>
<dbReference type="InterPro" id="IPR041516">
    <property type="entry name" value="LACTB2_WH"/>
</dbReference>
<comment type="caution">
    <text evidence="6">The sequence shown here is derived from an EMBL/GenBank/DDBJ whole genome shotgun (WGS) entry which is preliminary data.</text>
</comment>
<dbReference type="InterPro" id="IPR036388">
    <property type="entry name" value="WH-like_DNA-bd_sf"/>
</dbReference>
<dbReference type="PANTHER" id="PTHR23131:SF0">
    <property type="entry name" value="ENDORIBONUCLEASE LACTB2"/>
    <property type="match status" value="1"/>
</dbReference>
<dbReference type="PANTHER" id="PTHR23131">
    <property type="entry name" value="ENDORIBONUCLEASE LACTB2"/>
    <property type="match status" value="1"/>
</dbReference>
<dbReference type="GO" id="GO:0044550">
    <property type="term" value="P:secondary metabolite biosynthetic process"/>
    <property type="evidence" value="ECO:0007669"/>
    <property type="project" value="TreeGrafter"/>
</dbReference>
<dbReference type="OrthoDB" id="17458at2759"/>
<dbReference type="AlphaFoldDB" id="A0A830HFL7"/>
<dbReference type="Pfam" id="PF17778">
    <property type="entry name" value="WHD_BLACT"/>
    <property type="match status" value="1"/>
</dbReference>
<name>A0A830HFL7_9CHLO</name>
<reference evidence="6" key="1">
    <citation type="submission" date="2020-10" db="EMBL/GenBank/DDBJ databases">
        <title>Unveiling of a novel bifunctional photoreceptor, Dualchrome1, isolated from a cosmopolitan green alga.</title>
        <authorList>
            <person name="Suzuki S."/>
            <person name="Kawachi M."/>
        </authorList>
    </citation>
    <scope>NUCLEOTIDE SEQUENCE</scope>
    <source>
        <strain evidence="6">NIES 2893</strain>
    </source>
</reference>
<evidence type="ECO:0000313" key="6">
    <source>
        <dbReference type="EMBL" id="GHP05532.1"/>
    </source>
</evidence>
<evidence type="ECO:0000313" key="7">
    <source>
        <dbReference type="Proteomes" id="UP000660262"/>
    </source>
</evidence>
<keyword evidence="4" id="KW-0862">Zinc</keyword>
<protein>
    <recommendedName>
        <fullName evidence="5">Metallo-beta-lactamase domain-containing protein</fullName>
    </recommendedName>
</protein>
<dbReference type="InterPro" id="IPR001279">
    <property type="entry name" value="Metallo-B-lactamas"/>
</dbReference>
<gene>
    <name evidence="6" type="ORF">PPROV_000428200</name>
</gene>